<evidence type="ECO:0000259" key="5">
    <source>
        <dbReference type="PROSITE" id="PS50893"/>
    </source>
</evidence>
<reference evidence="6 7" key="1">
    <citation type="submission" date="2023-03" db="EMBL/GenBank/DDBJ databases">
        <title>Draft genome sequence of Thalassotalea insulae KCTC 62186T.</title>
        <authorList>
            <person name="Sawabe T."/>
        </authorList>
    </citation>
    <scope>NUCLEOTIDE SEQUENCE [LARGE SCALE GENOMIC DNA]</scope>
    <source>
        <strain evidence="6 7">KCTC 62186</strain>
    </source>
</reference>
<dbReference type="Pfam" id="PF00005">
    <property type="entry name" value="ABC_tran"/>
    <property type="match status" value="1"/>
</dbReference>
<evidence type="ECO:0000313" key="6">
    <source>
        <dbReference type="EMBL" id="GLX80171.1"/>
    </source>
</evidence>
<evidence type="ECO:0000256" key="4">
    <source>
        <dbReference type="ARBA" id="ARBA00022840"/>
    </source>
</evidence>
<comment type="similarity">
    <text evidence="1">Belongs to the ABC transporter superfamily.</text>
</comment>
<accession>A0ABQ6GW56</accession>
<dbReference type="PROSITE" id="PS50893">
    <property type="entry name" value="ABC_TRANSPORTER_2"/>
    <property type="match status" value="1"/>
</dbReference>
<name>A0ABQ6GW56_9GAMM</name>
<dbReference type="PANTHER" id="PTHR42798:SF2">
    <property type="entry name" value="ABC TRANSPORTER ATP-BINDING PROTEIN MG467-RELATED"/>
    <property type="match status" value="1"/>
</dbReference>
<evidence type="ECO:0000256" key="3">
    <source>
        <dbReference type="ARBA" id="ARBA00022741"/>
    </source>
</evidence>
<dbReference type="InterPro" id="IPR017911">
    <property type="entry name" value="MacB-like_ATP-bd"/>
</dbReference>
<keyword evidence="4 6" id="KW-0067">ATP-binding</keyword>
<organism evidence="6 7">
    <name type="scientific">Thalassotalea insulae</name>
    <dbReference type="NCBI Taxonomy" id="2056778"/>
    <lineage>
        <taxon>Bacteria</taxon>
        <taxon>Pseudomonadati</taxon>
        <taxon>Pseudomonadota</taxon>
        <taxon>Gammaproteobacteria</taxon>
        <taxon>Alteromonadales</taxon>
        <taxon>Colwelliaceae</taxon>
        <taxon>Thalassotalea</taxon>
    </lineage>
</organism>
<dbReference type="InterPro" id="IPR027417">
    <property type="entry name" value="P-loop_NTPase"/>
</dbReference>
<dbReference type="CDD" id="cd03255">
    <property type="entry name" value="ABC_MJ0796_LolCDE_FtsE"/>
    <property type="match status" value="1"/>
</dbReference>
<evidence type="ECO:0000256" key="1">
    <source>
        <dbReference type="ARBA" id="ARBA00005417"/>
    </source>
</evidence>
<dbReference type="Gene3D" id="3.40.50.300">
    <property type="entry name" value="P-loop containing nucleotide triphosphate hydrolases"/>
    <property type="match status" value="1"/>
</dbReference>
<dbReference type="SMART" id="SM00382">
    <property type="entry name" value="AAA"/>
    <property type="match status" value="1"/>
</dbReference>
<keyword evidence="7" id="KW-1185">Reference proteome</keyword>
<dbReference type="Proteomes" id="UP001157186">
    <property type="component" value="Unassembled WGS sequence"/>
</dbReference>
<keyword evidence="3" id="KW-0547">Nucleotide-binding</keyword>
<dbReference type="GO" id="GO:0005524">
    <property type="term" value="F:ATP binding"/>
    <property type="evidence" value="ECO:0007669"/>
    <property type="project" value="UniProtKB-KW"/>
</dbReference>
<dbReference type="InterPro" id="IPR003593">
    <property type="entry name" value="AAA+_ATPase"/>
</dbReference>
<dbReference type="PROSITE" id="PS00211">
    <property type="entry name" value="ABC_TRANSPORTER_1"/>
    <property type="match status" value="1"/>
</dbReference>
<keyword evidence="2" id="KW-0813">Transport</keyword>
<protein>
    <submittedName>
        <fullName evidence="6">ABC transporter ATP-binding protein</fullName>
    </submittedName>
</protein>
<evidence type="ECO:0000256" key="2">
    <source>
        <dbReference type="ARBA" id="ARBA00022448"/>
    </source>
</evidence>
<dbReference type="EMBL" id="BSST01000001">
    <property type="protein sequence ID" value="GLX80171.1"/>
    <property type="molecule type" value="Genomic_DNA"/>
</dbReference>
<dbReference type="InterPro" id="IPR003439">
    <property type="entry name" value="ABC_transporter-like_ATP-bd"/>
</dbReference>
<evidence type="ECO:0000313" key="7">
    <source>
        <dbReference type="Proteomes" id="UP001157186"/>
    </source>
</evidence>
<dbReference type="InterPro" id="IPR017871">
    <property type="entry name" value="ABC_transporter-like_CS"/>
</dbReference>
<feature type="domain" description="ABC transporter" evidence="5">
    <location>
        <begin position="6"/>
        <end position="232"/>
    </location>
</feature>
<dbReference type="SUPFAM" id="SSF52540">
    <property type="entry name" value="P-loop containing nucleoside triphosphate hydrolases"/>
    <property type="match status" value="1"/>
</dbReference>
<sequence length="235" mass="26113">MNEIAIKLTDVNKSYLMGEQPLHVLNHINLTIRSGDYISIMGPSGSGKSTLLNIIGMLDQIDSGAYQLLSKETSRLDEEQRALLRRQHIGFIFQNFHLIPRLTAFENASLPLMLDGKPLTERQEIVTPLFQQLGIEHRLHHLPKQLSGGQLQRVAIARATVMSPNILLADEPTGNLDQASGIEVIELLERLNTQGITLIVVTHDKALGKRARRQLTMVDGQIVKDSTNAIETESS</sequence>
<dbReference type="RefSeq" id="WP_284246136.1">
    <property type="nucleotide sequence ID" value="NZ_BSST01000001.1"/>
</dbReference>
<gene>
    <name evidence="6" type="ORF">tinsulaeT_35110</name>
</gene>
<dbReference type="PANTHER" id="PTHR42798">
    <property type="entry name" value="LIPOPROTEIN-RELEASING SYSTEM ATP-BINDING PROTEIN LOLD"/>
    <property type="match status" value="1"/>
</dbReference>
<proteinExistence type="inferred from homology"/>
<comment type="caution">
    <text evidence="6">The sequence shown here is derived from an EMBL/GenBank/DDBJ whole genome shotgun (WGS) entry which is preliminary data.</text>
</comment>